<gene>
    <name evidence="1" type="ORF">OLC1_LOCUS786</name>
</gene>
<organism evidence="1 2">
    <name type="scientific">Oldenlandia corymbosa var. corymbosa</name>
    <dbReference type="NCBI Taxonomy" id="529605"/>
    <lineage>
        <taxon>Eukaryota</taxon>
        <taxon>Viridiplantae</taxon>
        <taxon>Streptophyta</taxon>
        <taxon>Embryophyta</taxon>
        <taxon>Tracheophyta</taxon>
        <taxon>Spermatophyta</taxon>
        <taxon>Magnoliopsida</taxon>
        <taxon>eudicotyledons</taxon>
        <taxon>Gunneridae</taxon>
        <taxon>Pentapetalae</taxon>
        <taxon>asterids</taxon>
        <taxon>lamiids</taxon>
        <taxon>Gentianales</taxon>
        <taxon>Rubiaceae</taxon>
        <taxon>Rubioideae</taxon>
        <taxon>Spermacoceae</taxon>
        <taxon>Hedyotis-Oldenlandia complex</taxon>
        <taxon>Oldenlandia</taxon>
    </lineage>
</organism>
<sequence length="351" mass="39883">MAETRAKTTQALEEHMKKQDLQLLEICEWRKQMEEKLSNWGSLLEVKVDKQANHSQMMLAQLNELLQLMNEQKNEKMETPLIGKAHIASSAGILPTPGKVPKINLEEEESSGKAFEISIVQEQTLEFALKAKTGVASSNKLFQPQVRSPHVMRNTAVKGTGSEGFKRLSPQEIQYRRNNQLCWKYGDKWGPGHVYKIKQLNVIVAEDDEDLGDLNIIEEGVTDAGNVVVIPEDHIQTITQMDECWAVEDEDRKIIVIIGFINQVLIKILIDTGASRSFINDQLVRKMRFPTRTMRPFMVTVAGGYKIRNDQLCLGAIWSIQQYDFRFDLKVIDLGEWDIILGTDGYQGLVP</sequence>
<dbReference type="Pfam" id="PF08284">
    <property type="entry name" value="RVP_2"/>
    <property type="match status" value="1"/>
</dbReference>
<dbReference type="CDD" id="cd00303">
    <property type="entry name" value="retropepsin_like"/>
    <property type="match status" value="1"/>
</dbReference>
<protein>
    <submittedName>
        <fullName evidence="1">OLC1v1022387C1</fullName>
    </submittedName>
</protein>
<dbReference type="AlphaFoldDB" id="A0AAV1BXS7"/>
<dbReference type="EMBL" id="OX459118">
    <property type="protein sequence ID" value="CAI9088141.1"/>
    <property type="molecule type" value="Genomic_DNA"/>
</dbReference>
<accession>A0AAV1BXS7</accession>
<keyword evidence="2" id="KW-1185">Reference proteome</keyword>
<dbReference type="Gene3D" id="2.40.70.10">
    <property type="entry name" value="Acid Proteases"/>
    <property type="match status" value="1"/>
</dbReference>
<proteinExistence type="predicted"/>
<name>A0AAV1BXS7_OLDCO</name>
<evidence type="ECO:0000313" key="1">
    <source>
        <dbReference type="EMBL" id="CAI9088141.1"/>
    </source>
</evidence>
<dbReference type="Proteomes" id="UP001161247">
    <property type="component" value="Chromosome 1"/>
</dbReference>
<evidence type="ECO:0000313" key="2">
    <source>
        <dbReference type="Proteomes" id="UP001161247"/>
    </source>
</evidence>
<dbReference type="SUPFAM" id="SSF50630">
    <property type="entry name" value="Acid proteases"/>
    <property type="match status" value="1"/>
</dbReference>
<dbReference type="InterPro" id="IPR021109">
    <property type="entry name" value="Peptidase_aspartic_dom_sf"/>
</dbReference>
<reference evidence="1" key="1">
    <citation type="submission" date="2023-03" db="EMBL/GenBank/DDBJ databases">
        <authorList>
            <person name="Julca I."/>
        </authorList>
    </citation>
    <scope>NUCLEOTIDE SEQUENCE</scope>
</reference>